<dbReference type="SUPFAM" id="SSF48726">
    <property type="entry name" value="Immunoglobulin"/>
    <property type="match status" value="2"/>
</dbReference>
<sequence length="147" mass="15812">VRAWRNGAVWAWDLQIKEAGLEDAGLYECQVNTRPKLSHLMTLHVHGGGAVIPGPTEVYVEVGSRLLLTCWVEAPPRPPGPITWLHDQQQVQATGDRGGVSLHVAQEGARASARLSLTSVTPQDAGQLHCSPESLEAAHVTVFVLKG</sequence>
<dbReference type="Proteomes" id="UP001292094">
    <property type="component" value="Unassembled WGS sequence"/>
</dbReference>
<reference evidence="2" key="1">
    <citation type="submission" date="2023-11" db="EMBL/GenBank/DDBJ databases">
        <title>Genome assemblies of two species of porcelain crab, Petrolisthes cinctipes and Petrolisthes manimaculis (Anomura: Porcellanidae).</title>
        <authorList>
            <person name="Angst P."/>
        </authorList>
    </citation>
    <scope>NUCLEOTIDE SEQUENCE</scope>
    <source>
        <strain evidence="2">PB745_02</strain>
        <tissue evidence="2">Gill</tissue>
    </source>
</reference>
<evidence type="ECO:0000313" key="2">
    <source>
        <dbReference type="EMBL" id="KAK4324797.1"/>
    </source>
</evidence>
<organism evidence="2 3">
    <name type="scientific">Petrolisthes manimaculis</name>
    <dbReference type="NCBI Taxonomy" id="1843537"/>
    <lineage>
        <taxon>Eukaryota</taxon>
        <taxon>Metazoa</taxon>
        <taxon>Ecdysozoa</taxon>
        <taxon>Arthropoda</taxon>
        <taxon>Crustacea</taxon>
        <taxon>Multicrustacea</taxon>
        <taxon>Malacostraca</taxon>
        <taxon>Eumalacostraca</taxon>
        <taxon>Eucarida</taxon>
        <taxon>Decapoda</taxon>
        <taxon>Pleocyemata</taxon>
        <taxon>Anomura</taxon>
        <taxon>Galatheoidea</taxon>
        <taxon>Porcellanidae</taxon>
        <taxon>Petrolisthes</taxon>
    </lineage>
</organism>
<protein>
    <recommendedName>
        <fullName evidence="1">Ig-like domain-containing protein</fullName>
    </recommendedName>
</protein>
<dbReference type="PANTHER" id="PTHR23279">
    <property type="entry name" value="DEFECTIVE PROBOSCIS EXTENSION RESPONSE DPR -RELATED"/>
    <property type="match status" value="1"/>
</dbReference>
<feature type="non-terminal residue" evidence="2">
    <location>
        <position position="1"/>
    </location>
</feature>
<dbReference type="GO" id="GO:0032589">
    <property type="term" value="C:neuron projection membrane"/>
    <property type="evidence" value="ECO:0007669"/>
    <property type="project" value="TreeGrafter"/>
</dbReference>
<dbReference type="InterPro" id="IPR036179">
    <property type="entry name" value="Ig-like_dom_sf"/>
</dbReference>
<feature type="domain" description="Ig-like" evidence="1">
    <location>
        <begin position="35"/>
        <end position="141"/>
    </location>
</feature>
<dbReference type="GO" id="GO:0050808">
    <property type="term" value="P:synapse organization"/>
    <property type="evidence" value="ECO:0007669"/>
    <property type="project" value="TreeGrafter"/>
</dbReference>
<dbReference type="PROSITE" id="PS50835">
    <property type="entry name" value="IG_LIKE"/>
    <property type="match status" value="1"/>
</dbReference>
<comment type="caution">
    <text evidence="2">The sequence shown here is derived from an EMBL/GenBank/DDBJ whole genome shotgun (WGS) entry which is preliminary data.</text>
</comment>
<accession>A0AAE1UID8</accession>
<dbReference type="EMBL" id="JAWZYT010000325">
    <property type="protein sequence ID" value="KAK4324797.1"/>
    <property type="molecule type" value="Genomic_DNA"/>
</dbReference>
<dbReference type="InterPro" id="IPR037448">
    <property type="entry name" value="Zig-8"/>
</dbReference>
<dbReference type="InterPro" id="IPR003598">
    <property type="entry name" value="Ig_sub2"/>
</dbReference>
<keyword evidence="3" id="KW-1185">Reference proteome</keyword>
<dbReference type="Gene3D" id="2.60.40.10">
    <property type="entry name" value="Immunoglobulins"/>
    <property type="match status" value="2"/>
</dbReference>
<dbReference type="InterPro" id="IPR013783">
    <property type="entry name" value="Ig-like_fold"/>
</dbReference>
<evidence type="ECO:0000313" key="3">
    <source>
        <dbReference type="Proteomes" id="UP001292094"/>
    </source>
</evidence>
<evidence type="ECO:0000259" key="1">
    <source>
        <dbReference type="PROSITE" id="PS50835"/>
    </source>
</evidence>
<dbReference type="InterPro" id="IPR007110">
    <property type="entry name" value="Ig-like_dom"/>
</dbReference>
<dbReference type="SMART" id="SM00408">
    <property type="entry name" value="IGc2"/>
    <property type="match status" value="1"/>
</dbReference>
<proteinExistence type="predicted"/>
<dbReference type="Pfam" id="PF13927">
    <property type="entry name" value="Ig_3"/>
    <property type="match status" value="1"/>
</dbReference>
<dbReference type="SMART" id="SM00409">
    <property type="entry name" value="IG"/>
    <property type="match status" value="1"/>
</dbReference>
<dbReference type="PANTHER" id="PTHR23279:SF41">
    <property type="entry name" value="DEFECTIVE PROBOSCIS EXTENSION RESPONSE 4-RELATED"/>
    <property type="match status" value="1"/>
</dbReference>
<gene>
    <name evidence="2" type="ORF">Pmani_004587</name>
</gene>
<dbReference type="AlphaFoldDB" id="A0AAE1UID8"/>
<dbReference type="InterPro" id="IPR003599">
    <property type="entry name" value="Ig_sub"/>
</dbReference>
<name>A0AAE1UID8_9EUCA</name>